<evidence type="ECO:0000259" key="5">
    <source>
        <dbReference type="Pfam" id="PF04542"/>
    </source>
</evidence>
<dbReference type="Proteomes" id="UP000726105">
    <property type="component" value="Unassembled WGS sequence"/>
</dbReference>
<evidence type="ECO:0000256" key="2">
    <source>
        <dbReference type="ARBA" id="ARBA00023015"/>
    </source>
</evidence>
<dbReference type="Pfam" id="PF04542">
    <property type="entry name" value="Sigma70_r2"/>
    <property type="match status" value="1"/>
</dbReference>
<dbReference type="Pfam" id="PF20239">
    <property type="entry name" value="DUF6596"/>
    <property type="match status" value="1"/>
</dbReference>
<dbReference type="InterPro" id="IPR013324">
    <property type="entry name" value="RNA_pol_sigma_r3/r4-like"/>
</dbReference>
<dbReference type="Gene3D" id="1.10.1740.10">
    <property type="match status" value="1"/>
</dbReference>
<evidence type="ECO:0000313" key="9">
    <source>
        <dbReference type="Proteomes" id="UP000726105"/>
    </source>
</evidence>
<evidence type="ECO:0000313" key="8">
    <source>
        <dbReference type="EMBL" id="MBK7272174.1"/>
    </source>
</evidence>
<dbReference type="InterPro" id="IPR046531">
    <property type="entry name" value="DUF6596"/>
</dbReference>
<accession>A0A935IHK2</accession>
<feature type="domain" description="RNA polymerase sigma-70 region 2" evidence="5">
    <location>
        <begin position="17"/>
        <end position="73"/>
    </location>
</feature>
<evidence type="ECO:0000256" key="1">
    <source>
        <dbReference type="ARBA" id="ARBA00010641"/>
    </source>
</evidence>
<keyword evidence="3" id="KW-0731">Sigma factor</keyword>
<dbReference type="SUPFAM" id="SSF88659">
    <property type="entry name" value="Sigma3 and sigma4 domains of RNA polymerase sigma factors"/>
    <property type="match status" value="1"/>
</dbReference>
<name>A0A935IHK2_9MICO</name>
<keyword evidence="4" id="KW-0804">Transcription</keyword>
<sequence>MSKTIERVWRDEWGRLLALLVGQFRRLDLAEDALADAFEAAARTWPRDGIPANPPAWLLTAARRRAVDRLRAEAVAARKEPLLVVDARTQEEAQRAMADPGDQPGALADERLRLVFLCAHPALAPEAAAALTLRLVMGVSTADLARLFLVAEPTMAARLTRARKKLAVAGVAFALPTPERLAERIDVVATVAYLAFTAGYAPGSGPDVVRAELAGEAIRLTRLLRQLLQGYAVQPPSAATQSAPLLDALLALMLLQHSRREARVDDAGRLVLLPDQDRGRWKRGEIADALGLLAGLPDNPAVLGRRATEVRLQALIAAEHAVALRAGDTDWRRIADRYAALDRLTASPVVRLNRAVAVAEADGPEAGLALLDGLDEVMPTSHRVSTVRAELLVRAGRAEEAAAAYERAIGLCTNEAERAHLLGRREALGRDPGRP</sequence>
<evidence type="ECO:0000259" key="6">
    <source>
        <dbReference type="Pfam" id="PF08281"/>
    </source>
</evidence>
<dbReference type="PANTHER" id="PTHR47756:SF2">
    <property type="entry name" value="BLL6612 PROTEIN"/>
    <property type="match status" value="1"/>
</dbReference>
<dbReference type="GO" id="GO:0006352">
    <property type="term" value="P:DNA-templated transcription initiation"/>
    <property type="evidence" value="ECO:0007669"/>
    <property type="project" value="InterPro"/>
</dbReference>
<keyword evidence="2" id="KW-0805">Transcription regulation</keyword>
<comment type="similarity">
    <text evidence="1">Belongs to the sigma-70 factor family. ECF subfamily.</text>
</comment>
<feature type="domain" description="DUF6596" evidence="7">
    <location>
        <begin position="184"/>
        <end position="293"/>
    </location>
</feature>
<feature type="domain" description="RNA polymerase sigma factor 70 region 4 type 2" evidence="6">
    <location>
        <begin position="116"/>
        <end position="166"/>
    </location>
</feature>
<dbReference type="EMBL" id="JADJIB010000001">
    <property type="protein sequence ID" value="MBK7272174.1"/>
    <property type="molecule type" value="Genomic_DNA"/>
</dbReference>
<dbReference type="SUPFAM" id="SSF48452">
    <property type="entry name" value="TPR-like"/>
    <property type="match status" value="1"/>
</dbReference>
<dbReference type="PANTHER" id="PTHR47756">
    <property type="entry name" value="BLL6612 PROTEIN-RELATED"/>
    <property type="match status" value="1"/>
</dbReference>
<dbReference type="AlphaFoldDB" id="A0A935IHK2"/>
<dbReference type="InterPro" id="IPR007627">
    <property type="entry name" value="RNA_pol_sigma70_r2"/>
</dbReference>
<reference evidence="8 9" key="1">
    <citation type="submission" date="2020-10" db="EMBL/GenBank/DDBJ databases">
        <title>Connecting structure to function with the recovery of over 1000 high-quality activated sludge metagenome-assembled genomes encoding full-length rRNA genes using long-read sequencing.</title>
        <authorList>
            <person name="Singleton C.M."/>
            <person name="Petriglieri F."/>
            <person name="Kristensen J.M."/>
            <person name="Kirkegaard R.H."/>
            <person name="Michaelsen T.Y."/>
            <person name="Andersen M.H."/>
            <person name="Karst S.M."/>
            <person name="Dueholm M.S."/>
            <person name="Nielsen P.H."/>
            <person name="Albertsen M."/>
        </authorList>
    </citation>
    <scope>NUCLEOTIDE SEQUENCE [LARGE SCALE GENOMIC DNA]</scope>
    <source>
        <strain evidence="8">Ega_18-Q3-R5-49_MAXAC.001</strain>
    </source>
</reference>
<dbReference type="InterPro" id="IPR013325">
    <property type="entry name" value="RNA_pol_sigma_r2"/>
</dbReference>
<dbReference type="Pfam" id="PF08281">
    <property type="entry name" value="Sigma70_r4_2"/>
    <property type="match status" value="1"/>
</dbReference>
<dbReference type="GO" id="GO:0003677">
    <property type="term" value="F:DNA binding"/>
    <property type="evidence" value="ECO:0007669"/>
    <property type="project" value="InterPro"/>
</dbReference>
<evidence type="ECO:0000256" key="4">
    <source>
        <dbReference type="ARBA" id="ARBA00023163"/>
    </source>
</evidence>
<evidence type="ECO:0000256" key="3">
    <source>
        <dbReference type="ARBA" id="ARBA00023082"/>
    </source>
</evidence>
<proteinExistence type="inferred from homology"/>
<protein>
    <submittedName>
        <fullName evidence="8">RNA polymerase subunit sigma-24</fullName>
    </submittedName>
</protein>
<evidence type="ECO:0000259" key="7">
    <source>
        <dbReference type="Pfam" id="PF20239"/>
    </source>
</evidence>
<dbReference type="InterPro" id="IPR013249">
    <property type="entry name" value="RNA_pol_sigma70_r4_t2"/>
</dbReference>
<comment type="caution">
    <text evidence="8">The sequence shown here is derived from an EMBL/GenBank/DDBJ whole genome shotgun (WGS) entry which is preliminary data.</text>
</comment>
<dbReference type="InterPro" id="IPR011990">
    <property type="entry name" value="TPR-like_helical_dom_sf"/>
</dbReference>
<gene>
    <name evidence="8" type="ORF">IPI13_03110</name>
</gene>
<dbReference type="GO" id="GO:0016987">
    <property type="term" value="F:sigma factor activity"/>
    <property type="evidence" value="ECO:0007669"/>
    <property type="project" value="UniProtKB-KW"/>
</dbReference>
<organism evidence="8 9">
    <name type="scientific">Candidatus Phosphoribacter hodrii</name>
    <dbReference type="NCBI Taxonomy" id="2953743"/>
    <lineage>
        <taxon>Bacteria</taxon>
        <taxon>Bacillati</taxon>
        <taxon>Actinomycetota</taxon>
        <taxon>Actinomycetes</taxon>
        <taxon>Micrococcales</taxon>
        <taxon>Dermatophilaceae</taxon>
        <taxon>Candidatus Phosphoribacter</taxon>
    </lineage>
</organism>
<dbReference type="SUPFAM" id="SSF88946">
    <property type="entry name" value="Sigma2 domain of RNA polymerase sigma factors"/>
    <property type="match status" value="1"/>
</dbReference>